<dbReference type="AlphaFoldDB" id="C0QBZ5"/>
<protein>
    <submittedName>
        <fullName evidence="1">Uncharacterized protein</fullName>
    </submittedName>
</protein>
<dbReference type="EMBL" id="CP001087">
    <property type="protein sequence ID" value="ACN15007.1"/>
    <property type="molecule type" value="Genomic_DNA"/>
</dbReference>
<reference evidence="1 2" key="1">
    <citation type="journal article" date="2009" name="Environ. Microbiol.">
        <title>Genome sequence of Desulfobacterium autotrophicum HRM2, a marine sulfate reducer oxidizing organic carbon completely to carbon dioxide.</title>
        <authorList>
            <person name="Strittmatter A.W."/>
            <person name="Liesegang H."/>
            <person name="Rabus R."/>
            <person name="Decker I."/>
            <person name="Amann J."/>
            <person name="Andres S."/>
            <person name="Henne A."/>
            <person name="Fricke W.F."/>
            <person name="Martinez-Arias R."/>
            <person name="Bartels D."/>
            <person name="Goesmann A."/>
            <person name="Krause L."/>
            <person name="Puehler A."/>
            <person name="Klenk H.P."/>
            <person name="Richter M."/>
            <person name="Schuler M."/>
            <person name="Gloeckner F.O."/>
            <person name="Meyerdierks A."/>
            <person name="Gottschalk G."/>
            <person name="Amann R."/>
        </authorList>
    </citation>
    <scope>NUCLEOTIDE SEQUENCE [LARGE SCALE GENOMIC DNA]</scope>
    <source>
        <strain evidence="2">ATCC 43914 / DSM 3382 / HRM2</strain>
    </source>
</reference>
<keyword evidence="2" id="KW-1185">Reference proteome</keyword>
<name>C0QBZ5_DESAH</name>
<dbReference type="STRING" id="177437.HRM2_19060"/>
<dbReference type="HOGENOM" id="CLU_3006720_0_0_7"/>
<evidence type="ECO:0000313" key="1">
    <source>
        <dbReference type="EMBL" id="ACN15007.1"/>
    </source>
</evidence>
<dbReference type="KEGG" id="dat:HRM2_19060"/>
<gene>
    <name evidence="1" type="ordered locus">HRM2_19060</name>
</gene>
<evidence type="ECO:0000313" key="2">
    <source>
        <dbReference type="Proteomes" id="UP000000442"/>
    </source>
</evidence>
<organism evidence="1 2">
    <name type="scientific">Desulforapulum autotrophicum (strain ATCC 43914 / DSM 3382 / VKM B-1955 / HRM2)</name>
    <name type="common">Desulfobacterium autotrophicum</name>
    <dbReference type="NCBI Taxonomy" id="177437"/>
    <lineage>
        <taxon>Bacteria</taxon>
        <taxon>Pseudomonadati</taxon>
        <taxon>Thermodesulfobacteriota</taxon>
        <taxon>Desulfobacteria</taxon>
        <taxon>Desulfobacterales</taxon>
        <taxon>Desulfobacteraceae</taxon>
        <taxon>Desulforapulum</taxon>
    </lineage>
</organism>
<proteinExistence type="predicted"/>
<sequence length="56" mass="6356">MNKGLLKKMVGYSSGNRGTSVYIGQTHQTNKKSGTLEFYQDSTRPSKFKKFKLLIL</sequence>
<dbReference type="Proteomes" id="UP000000442">
    <property type="component" value="Chromosome"/>
</dbReference>
<accession>C0QBZ5</accession>